<organism evidence="6 7">
    <name type="scientific">Flavisolibacter ginsenosidimutans</name>
    <dbReference type="NCBI Taxonomy" id="661481"/>
    <lineage>
        <taxon>Bacteria</taxon>
        <taxon>Pseudomonadati</taxon>
        <taxon>Bacteroidota</taxon>
        <taxon>Chitinophagia</taxon>
        <taxon>Chitinophagales</taxon>
        <taxon>Chitinophagaceae</taxon>
        <taxon>Flavisolibacter</taxon>
    </lineage>
</organism>
<evidence type="ECO:0000256" key="2">
    <source>
        <dbReference type="ARBA" id="ARBA00022670"/>
    </source>
</evidence>
<feature type="domain" description="NlpC/P60" evidence="5">
    <location>
        <begin position="78"/>
        <end position="207"/>
    </location>
</feature>
<protein>
    <submittedName>
        <fullName evidence="6">NlpC/P60 family protein</fullName>
    </submittedName>
</protein>
<evidence type="ECO:0000313" key="6">
    <source>
        <dbReference type="EMBL" id="QEC56844.1"/>
    </source>
</evidence>
<dbReference type="GO" id="GO:0008234">
    <property type="term" value="F:cysteine-type peptidase activity"/>
    <property type="evidence" value="ECO:0007669"/>
    <property type="project" value="UniProtKB-KW"/>
</dbReference>
<accession>A0A5B8UJH2</accession>
<dbReference type="Proteomes" id="UP000321204">
    <property type="component" value="Chromosome"/>
</dbReference>
<reference evidence="6 7" key="1">
    <citation type="journal article" date="2015" name="Int. J. Syst. Evol. Microbiol.">
        <title>Flavisolibacter ginsenosidimutans sp. nov., with ginsenoside-converting activity isolated from soil used for cultivating ginseng.</title>
        <authorList>
            <person name="Zhao Y."/>
            <person name="Liu Q."/>
            <person name="Kang M.S."/>
            <person name="Jin F."/>
            <person name="Yu H."/>
            <person name="Im W.T."/>
        </authorList>
    </citation>
    <scope>NUCLEOTIDE SEQUENCE [LARGE SCALE GENOMIC DNA]</scope>
    <source>
        <strain evidence="6 7">Gsoil 636</strain>
    </source>
</reference>
<dbReference type="PROSITE" id="PS51935">
    <property type="entry name" value="NLPC_P60"/>
    <property type="match status" value="1"/>
</dbReference>
<keyword evidence="4" id="KW-0788">Thiol protease</keyword>
<comment type="similarity">
    <text evidence="1">Belongs to the peptidase C40 family.</text>
</comment>
<dbReference type="AlphaFoldDB" id="A0A5B8UJH2"/>
<dbReference type="PANTHER" id="PTHR47053:SF1">
    <property type="entry name" value="MUREIN DD-ENDOPEPTIDASE MEPH-RELATED"/>
    <property type="match status" value="1"/>
</dbReference>
<dbReference type="SUPFAM" id="SSF54001">
    <property type="entry name" value="Cysteine proteinases"/>
    <property type="match status" value="1"/>
</dbReference>
<evidence type="ECO:0000259" key="5">
    <source>
        <dbReference type="PROSITE" id="PS51935"/>
    </source>
</evidence>
<keyword evidence="2" id="KW-0645">Protease</keyword>
<dbReference type="OrthoDB" id="9807055at2"/>
<dbReference type="PANTHER" id="PTHR47053">
    <property type="entry name" value="MUREIN DD-ENDOPEPTIDASE MEPH-RELATED"/>
    <property type="match status" value="1"/>
</dbReference>
<dbReference type="GO" id="GO:0006508">
    <property type="term" value="P:proteolysis"/>
    <property type="evidence" value="ECO:0007669"/>
    <property type="project" value="UniProtKB-KW"/>
</dbReference>
<dbReference type="EMBL" id="CP042433">
    <property type="protein sequence ID" value="QEC56844.1"/>
    <property type="molecule type" value="Genomic_DNA"/>
</dbReference>
<dbReference type="RefSeq" id="WP_146788385.1">
    <property type="nucleotide sequence ID" value="NZ_BAABIO010000003.1"/>
</dbReference>
<evidence type="ECO:0000256" key="1">
    <source>
        <dbReference type="ARBA" id="ARBA00007074"/>
    </source>
</evidence>
<dbReference type="Pfam" id="PF00877">
    <property type="entry name" value="NLPC_P60"/>
    <property type="match status" value="1"/>
</dbReference>
<name>A0A5B8UJH2_9BACT</name>
<dbReference type="InterPro" id="IPR000064">
    <property type="entry name" value="NLP_P60_dom"/>
</dbReference>
<evidence type="ECO:0000313" key="7">
    <source>
        <dbReference type="Proteomes" id="UP000321204"/>
    </source>
</evidence>
<dbReference type="InterPro" id="IPR051202">
    <property type="entry name" value="Peptidase_C40"/>
</dbReference>
<dbReference type="Gene3D" id="3.90.1720.10">
    <property type="entry name" value="endopeptidase domain like (from Nostoc punctiforme)"/>
    <property type="match status" value="1"/>
</dbReference>
<evidence type="ECO:0000256" key="4">
    <source>
        <dbReference type="ARBA" id="ARBA00022807"/>
    </source>
</evidence>
<proteinExistence type="inferred from homology"/>
<keyword evidence="7" id="KW-1185">Reference proteome</keyword>
<keyword evidence="3" id="KW-0378">Hydrolase</keyword>
<dbReference type="KEGG" id="fgg:FSB75_13370"/>
<sequence length="208" mass="22706">MKRIIVVLIIIFGGWEAAVFIISRSNNANGSLLVTDTSQAKAPLLDSVKHDSVKAGEELDTIKKNPLVLPKGSIDTKAVQPQQLVDFAKTLIGTPYLYGSTDPAKGFDCSGFITYVFKHFDVVVPRSSIDFTHVGKEVSGADARSGDLILFTGTDSTERFVGHMGIVVSNTDTLRFIHSTSGKQHGVTITPLNKYYQGRYVKTIRVFP</sequence>
<dbReference type="InterPro" id="IPR038765">
    <property type="entry name" value="Papain-like_cys_pep_sf"/>
</dbReference>
<evidence type="ECO:0000256" key="3">
    <source>
        <dbReference type="ARBA" id="ARBA00022801"/>
    </source>
</evidence>
<gene>
    <name evidence="6" type="ORF">FSB75_13370</name>
</gene>